<proteinExistence type="predicted"/>
<gene>
    <name evidence="1" type="ORF">PHPALM_12067</name>
</gene>
<dbReference type="EMBL" id="NCKW01006514">
    <property type="protein sequence ID" value="POM71376.1"/>
    <property type="molecule type" value="Genomic_DNA"/>
</dbReference>
<organism evidence="1 2">
    <name type="scientific">Phytophthora palmivora</name>
    <dbReference type="NCBI Taxonomy" id="4796"/>
    <lineage>
        <taxon>Eukaryota</taxon>
        <taxon>Sar</taxon>
        <taxon>Stramenopiles</taxon>
        <taxon>Oomycota</taxon>
        <taxon>Peronosporomycetes</taxon>
        <taxon>Peronosporales</taxon>
        <taxon>Peronosporaceae</taxon>
        <taxon>Phytophthora</taxon>
    </lineage>
</organism>
<protein>
    <submittedName>
        <fullName evidence="1">Uncharacterized protein</fullName>
    </submittedName>
</protein>
<evidence type="ECO:0000313" key="1">
    <source>
        <dbReference type="EMBL" id="POM71376.1"/>
    </source>
</evidence>
<accession>A0A2P4Y0P7</accession>
<sequence>MLPKGKQRAQSIVTVLPERWVLTHTPDFPHEGHGYLLFLEQLMDPRPSAGGHTFMVAYECHLIKGVPLFI</sequence>
<comment type="caution">
    <text evidence="1">The sequence shown here is derived from an EMBL/GenBank/DDBJ whole genome shotgun (WGS) entry which is preliminary data.</text>
</comment>
<dbReference type="AlphaFoldDB" id="A0A2P4Y0P7"/>
<reference evidence="1 2" key="1">
    <citation type="journal article" date="2017" name="Genome Biol. Evol.">
        <title>Phytophthora megakarya and P. palmivora, closely related causal agents of cacao black pod rot, underwent increases in genome sizes and gene numbers by different mechanisms.</title>
        <authorList>
            <person name="Ali S.S."/>
            <person name="Shao J."/>
            <person name="Lary D.J."/>
            <person name="Kronmiller B."/>
            <person name="Shen D."/>
            <person name="Strem M.D."/>
            <person name="Amoako-Attah I."/>
            <person name="Akrofi A.Y."/>
            <person name="Begoude B.A."/>
            <person name="Ten Hoopen G.M."/>
            <person name="Coulibaly K."/>
            <person name="Kebe B.I."/>
            <person name="Melnick R.L."/>
            <person name="Guiltinan M.J."/>
            <person name="Tyler B.M."/>
            <person name="Meinhardt L.W."/>
            <person name="Bailey B.A."/>
        </authorList>
    </citation>
    <scope>NUCLEOTIDE SEQUENCE [LARGE SCALE GENOMIC DNA]</scope>
    <source>
        <strain evidence="2">sbr112.9</strain>
    </source>
</reference>
<dbReference type="Proteomes" id="UP000237271">
    <property type="component" value="Unassembled WGS sequence"/>
</dbReference>
<keyword evidence="2" id="KW-1185">Reference proteome</keyword>
<name>A0A2P4Y0P7_9STRA</name>
<evidence type="ECO:0000313" key="2">
    <source>
        <dbReference type="Proteomes" id="UP000237271"/>
    </source>
</evidence>